<evidence type="ECO:0000256" key="2">
    <source>
        <dbReference type="ARBA" id="ARBA00012018"/>
    </source>
</evidence>
<dbReference type="Proteomes" id="UP000199031">
    <property type="component" value="Unassembled WGS sequence"/>
</dbReference>
<keyword evidence="7" id="KW-1185">Reference proteome</keyword>
<evidence type="ECO:0000256" key="1">
    <source>
        <dbReference type="ARBA" id="ARBA00009717"/>
    </source>
</evidence>
<dbReference type="InterPro" id="IPR006311">
    <property type="entry name" value="TAT_signal"/>
</dbReference>
<dbReference type="InterPro" id="IPR017767">
    <property type="entry name" value="PC-PLC"/>
</dbReference>
<accession>A0A1I5V9C3</accession>
<feature type="coiled-coil region" evidence="4">
    <location>
        <begin position="309"/>
        <end position="336"/>
    </location>
</feature>
<dbReference type="PANTHER" id="PTHR31956:SF1">
    <property type="entry name" value="NON-SPECIFIC PHOSPHOLIPASE C1"/>
    <property type="match status" value="1"/>
</dbReference>
<dbReference type="OrthoDB" id="980947at2"/>
<dbReference type="EC" id="3.1.4.3" evidence="2"/>
<name>A0A1I5V9C3_9BACT</name>
<dbReference type="GO" id="GO:0016042">
    <property type="term" value="P:lipid catabolic process"/>
    <property type="evidence" value="ECO:0007669"/>
    <property type="project" value="InterPro"/>
</dbReference>
<dbReference type="STRING" id="1465490.SAMN05444277_104277"/>
<protein>
    <recommendedName>
        <fullName evidence="2">phospholipase C</fullName>
        <ecNumber evidence="2">3.1.4.3</ecNumber>
    </recommendedName>
</protein>
<dbReference type="GO" id="GO:0034480">
    <property type="term" value="F:phosphatidylcholine phospholipase C activity"/>
    <property type="evidence" value="ECO:0007669"/>
    <property type="project" value="UniProtKB-EC"/>
</dbReference>
<dbReference type="Gene3D" id="3.40.720.10">
    <property type="entry name" value="Alkaline Phosphatase, subunit A"/>
    <property type="match status" value="2"/>
</dbReference>
<sequence length="836" mass="94611">MTDRRAFLKKAALLSGGISLTGKLPASIQRAFAINPNAGSTYLDAEHIVFLMQENRSFDHCYGTLQGVRGFNDPRAISLPDKNKVWAQTNAEGETYTPFRLDINDSKITWLGSLPHSWDDMAMARNEGHHNKWLDAKRSGRKECKNMPLTMGHFTRDDIPFYYALADAFTICDQHFCGSLTGTTPNRLHFWTGTIREKHDENAIANVYNSDVDYGKEAGWKTFPEYLEENNISWKIYQNEVSIDTGFEGEEEDWLANFTDNPIEWFKQFNIRFAKGHIAYLQKAIYTLPENIKTLQNTINKLPADDASLADLKKKLENLQHKYNYVKDAINKYTAESFDKLSPLQKNLHEKAFCNNSNDADYRSLETITYDDNGTTRTMQIPKGDVLYQLREDVKNGQLPTVSWIVAPSNFSDHPGSPWYGAWYLSEVFDILTQNPEVWKKTIFILNYDENDGYFDHVPPFVPPNPYKENSGKASASVNTKEEYVSKQQSWMKEDAKRMKEQAEGPVGLGFRVPLVIASPWSRGGWVNSEVFDLTSPIQFMEHFLSHKTGRKIYSNEVNSFRRAVCGNLTSVFRPYNGENITLPTPVDRIPFLEGIHKAQFKAMPSGYKKLSRADIDTLNANAVASPFIPKQEKGTRPACAIPYQLYAEGKLNNTVFNIQFDNKKDLFGDKTTGAPFIVYNLLNDLPPRNYVVLPGDTITDEWNINADGDYHLRVNGPNGFYREFIGDKANTLIEVVCSYQKNASGLTGNIELGIKNMSAQKQVIEIIDNAYKAAAITQTLAPNAILAIPVNLNKSSNWYDVSIKIKDNKIFERRYAGHVETGKASITDPLMGGVV</sequence>
<evidence type="ECO:0000256" key="3">
    <source>
        <dbReference type="ARBA" id="ARBA00022801"/>
    </source>
</evidence>
<dbReference type="PROSITE" id="PS51318">
    <property type="entry name" value="TAT"/>
    <property type="match status" value="1"/>
</dbReference>
<dbReference type="RefSeq" id="WP_090657611.1">
    <property type="nucleotide sequence ID" value="NZ_FOXQ01000004.1"/>
</dbReference>
<evidence type="ECO:0000256" key="4">
    <source>
        <dbReference type="SAM" id="Coils"/>
    </source>
</evidence>
<evidence type="ECO:0000259" key="5">
    <source>
        <dbReference type="Pfam" id="PF05506"/>
    </source>
</evidence>
<evidence type="ECO:0000313" key="6">
    <source>
        <dbReference type="EMBL" id="SFQ04022.1"/>
    </source>
</evidence>
<organism evidence="6 7">
    <name type="scientific">Parafilimonas terrae</name>
    <dbReference type="NCBI Taxonomy" id="1465490"/>
    <lineage>
        <taxon>Bacteria</taxon>
        <taxon>Pseudomonadati</taxon>
        <taxon>Bacteroidota</taxon>
        <taxon>Chitinophagia</taxon>
        <taxon>Chitinophagales</taxon>
        <taxon>Chitinophagaceae</taxon>
        <taxon>Parafilimonas</taxon>
    </lineage>
</organism>
<dbReference type="Pfam" id="PF04185">
    <property type="entry name" value="Phosphoesterase"/>
    <property type="match status" value="2"/>
</dbReference>
<evidence type="ECO:0000313" key="7">
    <source>
        <dbReference type="Proteomes" id="UP000199031"/>
    </source>
</evidence>
<dbReference type="AlphaFoldDB" id="A0A1I5V9C3"/>
<dbReference type="Pfam" id="PF05506">
    <property type="entry name" value="PLipase_C_C"/>
    <property type="match status" value="2"/>
</dbReference>
<dbReference type="EMBL" id="FOXQ01000004">
    <property type="protein sequence ID" value="SFQ04022.1"/>
    <property type="molecule type" value="Genomic_DNA"/>
</dbReference>
<dbReference type="InterPro" id="IPR017850">
    <property type="entry name" value="Alkaline_phosphatase_core_sf"/>
</dbReference>
<dbReference type="PANTHER" id="PTHR31956">
    <property type="entry name" value="NON-SPECIFIC PHOSPHOLIPASE C4-RELATED"/>
    <property type="match status" value="1"/>
</dbReference>
<dbReference type="InterPro" id="IPR007312">
    <property type="entry name" value="Phosphoesterase"/>
</dbReference>
<feature type="domain" description="Bacterial phospholipase C C-terminal" evidence="5">
    <location>
        <begin position="735"/>
        <end position="819"/>
    </location>
</feature>
<gene>
    <name evidence="6" type="ORF">SAMN05444277_104277</name>
</gene>
<reference evidence="6 7" key="1">
    <citation type="submission" date="2016-10" db="EMBL/GenBank/DDBJ databases">
        <authorList>
            <person name="de Groot N.N."/>
        </authorList>
    </citation>
    <scope>NUCLEOTIDE SEQUENCE [LARGE SCALE GENOMIC DNA]</scope>
    <source>
        <strain evidence="6 7">DSM 28286</strain>
    </source>
</reference>
<comment type="similarity">
    <text evidence="1">Belongs to the bacterial phospholipase C family.</text>
</comment>
<dbReference type="NCBIfam" id="TIGR03396">
    <property type="entry name" value="PC_PLC"/>
    <property type="match status" value="1"/>
</dbReference>
<dbReference type="InterPro" id="IPR008475">
    <property type="entry name" value="PLipase_C_C"/>
</dbReference>
<feature type="domain" description="Bacterial phospholipase C C-terminal" evidence="5">
    <location>
        <begin position="638"/>
        <end position="728"/>
    </location>
</feature>
<keyword evidence="3" id="KW-0378">Hydrolase</keyword>
<proteinExistence type="inferred from homology"/>
<keyword evidence="4" id="KW-0175">Coiled coil</keyword>